<accession>A0AAT9HH33</accession>
<feature type="region of interest" description="Disordered" evidence="1">
    <location>
        <begin position="50"/>
        <end position="72"/>
    </location>
</feature>
<dbReference type="NCBIfam" id="TIGR01907">
    <property type="entry name" value="casE_Cse3"/>
    <property type="match status" value="1"/>
</dbReference>
<evidence type="ECO:0008006" key="3">
    <source>
        <dbReference type="Google" id="ProtNLM"/>
    </source>
</evidence>
<reference evidence="2" key="1">
    <citation type="submission" date="2024-06" db="EMBL/GenBank/DDBJ databases">
        <authorList>
            <consortium name="consrtm"/>
            <person name="Uemura M."/>
            <person name="Terahara T."/>
        </authorList>
    </citation>
    <scope>NUCLEOTIDE SEQUENCE</scope>
    <source>
        <strain evidence="2">KM77-8</strain>
    </source>
</reference>
<name>A0AAT9HH33_9ACTN</name>
<proteinExistence type="predicted"/>
<reference evidence="2" key="2">
    <citation type="submission" date="2024-07" db="EMBL/GenBank/DDBJ databases">
        <title>Streptomyces haneummycinica sp. nov., a new antibiotic-producing actinobacterium isolated from marine sediment.</title>
        <authorList>
            <person name="Uemura M."/>
            <person name="Hamada M."/>
            <person name="Hirano S."/>
            <person name="Kobayashi K."/>
            <person name="Ohshiro T."/>
            <person name="Kobayashi T."/>
            <person name="Terahara T."/>
        </authorList>
    </citation>
    <scope>NUCLEOTIDE SEQUENCE</scope>
    <source>
        <strain evidence="2">KM77-8</strain>
    </source>
</reference>
<dbReference type="AlphaFoldDB" id="A0AAT9HH33"/>
<dbReference type="SUPFAM" id="SSF117987">
    <property type="entry name" value="CRISPR-associated protein"/>
    <property type="match status" value="1"/>
</dbReference>
<dbReference type="Pfam" id="PF08798">
    <property type="entry name" value="CRISPR_assoc"/>
    <property type="match status" value="1"/>
</dbReference>
<evidence type="ECO:0000256" key="1">
    <source>
        <dbReference type="SAM" id="MobiDB-lite"/>
    </source>
</evidence>
<protein>
    <recommendedName>
        <fullName evidence="3">Type I-E CRISPR-associated protein Cas6/Cse3/CasE</fullName>
    </recommendedName>
</protein>
<dbReference type="SMART" id="SM01101">
    <property type="entry name" value="CRISPR_assoc"/>
    <property type="match status" value="1"/>
</dbReference>
<dbReference type="EMBL" id="AP035768">
    <property type="protein sequence ID" value="BFO16736.1"/>
    <property type="molecule type" value="Genomic_DNA"/>
</dbReference>
<gene>
    <name evidence="2" type="ORF">SHKM778_31240</name>
</gene>
<organism evidence="2">
    <name type="scientific">Streptomyces haneummycinicus</name>
    <dbReference type="NCBI Taxonomy" id="3074435"/>
    <lineage>
        <taxon>Bacteria</taxon>
        <taxon>Bacillati</taxon>
        <taxon>Actinomycetota</taxon>
        <taxon>Actinomycetes</taxon>
        <taxon>Kitasatosporales</taxon>
        <taxon>Streptomycetaceae</taxon>
        <taxon>Streptomyces</taxon>
    </lineage>
</organism>
<sequence length="119" mass="12772">MRKPGHTTRAHYNLPAVVPLNGPAADDWWQRQAGNAGLHVLTLRSQPVDAARDRQHPAGTAPADRAKKINRIHHHRVRFDGTATVTEPDLLRAAVQSGIGRGKAYGCGLLSIAPAPDPA</sequence>
<dbReference type="InterPro" id="IPR010179">
    <property type="entry name" value="CRISPR-assoc_prot_Cse3"/>
</dbReference>
<evidence type="ECO:0000313" key="2">
    <source>
        <dbReference type="EMBL" id="BFO16736.1"/>
    </source>
</evidence>
<dbReference type="Gene3D" id="3.30.70.1210">
    <property type="entry name" value="Crispr-associated protein, domain 2"/>
    <property type="match status" value="1"/>
</dbReference>